<dbReference type="EMBL" id="PFAY01000002">
    <property type="protein sequence ID" value="PIT93372.1"/>
    <property type="molecule type" value="Genomic_DNA"/>
</dbReference>
<feature type="signal peptide" evidence="2">
    <location>
        <begin position="1"/>
        <end position="20"/>
    </location>
</feature>
<feature type="transmembrane region" description="Helical" evidence="1">
    <location>
        <begin position="44"/>
        <end position="63"/>
    </location>
</feature>
<keyword evidence="1" id="KW-0472">Membrane</keyword>
<keyword evidence="1" id="KW-0812">Transmembrane</keyword>
<evidence type="ECO:0000313" key="3">
    <source>
        <dbReference type="EMBL" id="PIT93372.1"/>
    </source>
</evidence>
<evidence type="ECO:0000313" key="4">
    <source>
        <dbReference type="Proteomes" id="UP000229112"/>
    </source>
</evidence>
<gene>
    <name evidence="3" type="ORF">COU06_00165</name>
</gene>
<evidence type="ECO:0000256" key="1">
    <source>
        <dbReference type="SAM" id="Phobius"/>
    </source>
</evidence>
<sequence>MKRYLLALSSLLSIPGLAFAQSEFREAPELLPDGAYSLLDIADSVTNWMFTFLMVLAVVFIILAAYKYLTSQGGDGVKEAHKMLAYAAVAVAVALLARGFVRAVETIVGSGPTAPATTASTPTTPSPTTPTVVTLDATLGLSVALCPDGYRPAVSYYNDDVGLKDFPNTQTCTPIATGGCNRTDLSGENYELHLQSCPNGTLSQVTVNVFP</sequence>
<evidence type="ECO:0000256" key="2">
    <source>
        <dbReference type="SAM" id="SignalP"/>
    </source>
</evidence>
<name>A0A2M6WKR7_9BACT</name>
<organism evidence="3 4">
    <name type="scientific">Candidatus Harrisonbacteria bacterium CG10_big_fil_rev_8_21_14_0_10_38_8</name>
    <dbReference type="NCBI Taxonomy" id="1974582"/>
    <lineage>
        <taxon>Bacteria</taxon>
        <taxon>Candidatus Harrisoniibacteriota</taxon>
    </lineage>
</organism>
<feature type="transmembrane region" description="Helical" evidence="1">
    <location>
        <begin position="83"/>
        <end position="101"/>
    </location>
</feature>
<protein>
    <submittedName>
        <fullName evidence="3">Uncharacterized protein</fullName>
    </submittedName>
</protein>
<dbReference type="AlphaFoldDB" id="A0A2M6WKR7"/>
<proteinExistence type="predicted"/>
<reference evidence="4" key="1">
    <citation type="submission" date="2017-09" db="EMBL/GenBank/DDBJ databases">
        <title>Depth-based differentiation of microbial function through sediment-hosted aquifers and enrichment of novel symbionts in the deep terrestrial subsurface.</title>
        <authorList>
            <person name="Probst A.J."/>
            <person name="Ladd B."/>
            <person name="Jarett J.K."/>
            <person name="Geller-Mcgrath D.E."/>
            <person name="Sieber C.M.K."/>
            <person name="Emerson J.B."/>
            <person name="Anantharaman K."/>
            <person name="Thomas B.C."/>
            <person name="Malmstrom R."/>
            <person name="Stieglmeier M."/>
            <person name="Klingl A."/>
            <person name="Woyke T."/>
            <person name="Ryan C.M."/>
            <person name="Banfield J.F."/>
        </authorList>
    </citation>
    <scope>NUCLEOTIDE SEQUENCE [LARGE SCALE GENOMIC DNA]</scope>
</reference>
<comment type="caution">
    <text evidence="3">The sequence shown here is derived from an EMBL/GenBank/DDBJ whole genome shotgun (WGS) entry which is preliminary data.</text>
</comment>
<feature type="chain" id="PRO_5014682560" evidence="2">
    <location>
        <begin position="21"/>
        <end position="211"/>
    </location>
</feature>
<keyword evidence="1" id="KW-1133">Transmembrane helix</keyword>
<keyword evidence="2" id="KW-0732">Signal</keyword>
<accession>A0A2M6WKR7</accession>
<dbReference type="Proteomes" id="UP000229112">
    <property type="component" value="Unassembled WGS sequence"/>
</dbReference>